<keyword evidence="3" id="KW-1185">Reference proteome</keyword>
<proteinExistence type="predicted"/>
<comment type="caution">
    <text evidence="2">The sequence shown here is derived from an EMBL/GenBank/DDBJ whole genome shotgun (WGS) entry which is preliminary data.</text>
</comment>
<feature type="compositionally biased region" description="Basic and acidic residues" evidence="1">
    <location>
        <begin position="159"/>
        <end position="195"/>
    </location>
</feature>
<feature type="compositionally biased region" description="Basic and acidic residues" evidence="1">
    <location>
        <begin position="206"/>
        <end position="217"/>
    </location>
</feature>
<feature type="compositionally biased region" description="Low complexity" evidence="1">
    <location>
        <begin position="326"/>
        <end position="340"/>
    </location>
</feature>
<feature type="compositionally biased region" description="Low complexity" evidence="1">
    <location>
        <begin position="469"/>
        <end position="489"/>
    </location>
</feature>
<evidence type="ECO:0000313" key="2">
    <source>
        <dbReference type="EMBL" id="ORY58232.1"/>
    </source>
</evidence>
<feature type="compositionally biased region" description="Basic and acidic residues" evidence="1">
    <location>
        <begin position="427"/>
        <end position="438"/>
    </location>
</feature>
<name>A0A1Y2DG22_9PEZI</name>
<feature type="compositionally biased region" description="Basic and acidic residues" evidence="1">
    <location>
        <begin position="303"/>
        <end position="320"/>
    </location>
</feature>
<accession>A0A1Y2DG22</accession>
<feature type="compositionally biased region" description="Low complexity" evidence="1">
    <location>
        <begin position="557"/>
        <end position="573"/>
    </location>
</feature>
<dbReference type="EMBL" id="MCFJ01000017">
    <property type="protein sequence ID" value="ORY58232.1"/>
    <property type="molecule type" value="Genomic_DNA"/>
</dbReference>
<dbReference type="OrthoDB" id="5244599at2759"/>
<dbReference type="InParanoid" id="A0A1Y2DG22"/>
<feature type="region of interest" description="Disordered" evidence="1">
    <location>
        <begin position="300"/>
        <end position="593"/>
    </location>
</feature>
<protein>
    <submittedName>
        <fullName evidence="2">Uncharacterized protein</fullName>
    </submittedName>
</protein>
<feature type="compositionally biased region" description="Polar residues" evidence="1">
    <location>
        <begin position="66"/>
        <end position="76"/>
    </location>
</feature>
<feature type="compositionally biased region" description="Basic and acidic residues" evidence="1">
    <location>
        <begin position="47"/>
        <end position="65"/>
    </location>
</feature>
<feature type="compositionally biased region" description="Basic and acidic residues" evidence="1">
    <location>
        <begin position="258"/>
        <end position="278"/>
    </location>
</feature>
<sequence>MGRHSPDQNQSHNVVANGSGKSSVANTEPYWGDMPQGTTYNTIIGHGSDEDPHAQHRAVPLHEESQATSRPTTSDEIPQGTGIYNTVIGHGSNEDDHAHSSEIYAKRAFPLGSSDSSTDHSTIDSTKGKDESEHSKDKYPIDAGAIGGGSSAASKLLHTHKENKDEKVVPKTEETMNSDKLHHDNTTSLRNEPEFPRNQSEQYDADSEKSKEKKMEEAGAAAGGGSLISRLFHRNKDSKEQPAEPNSPVDKPSTQSSKEVEPETLKLDSHKHADDNRPKSGRHAGEVGAAAGAGGLIYKLLHSNKENDHDEMRKEKKVSSSDHIYAAAQSQQQQQFTTAQVEGHGHSISTTGTHANSARNAEEYTSHTNSNEPKMHSSAAEAYTPTSLQHASPSSSHHSHESDNNQIRTGLAGIGAGAGVTYGASKLADRHETTKPEHNPAPSPGSMTTDNDQLNHASPGETLGTNVVGTNYANSNTSSTTPPSQSGNGQDSYNHLRSGNPSGIAISKHSHPSTSPTPASSSKSINGGGDPYNHLSSGTPSGIAIAPKHESNASKRSYNTSSHQSSSSLTSMSDANTPDSSKETSKDANVGNIIPAAATAASVQSEQGKMMHKCTKCGEDNDISHYFK</sequence>
<dbReference type="RefSeq" id="XP_040711267.1">
    <property type="nucleotide sequence ID" value="XM_040864427.1"/>
</dbReference>
<feature type="compositionally biased region" description="Polar residues" evidence="1">
    <location>
        <begin position="490"/>
        <end position="501"/>
    </location>
</feature>
<dbReference type="AlphaFoldDB" id="A0A1Y2DG22"/>
<feature type="compositionally biased region" description="Polar residues" evidence="1">
    <location>
        <begin position="445"/>
        <end position="456"/>
    </location>
</feature>
<dbReference type="Proteomes" id="UP000193689">
    <property type="component" value="Unassembled WGS sequence"/>
</dbReference>
<evidence type="ECO:0000313" key="3">
    <source>
        <dbReference type="Proteomes" id="UP000193689"/>
    </source>
</evidence>
<feature type="compositionally biased region" description="Polar residues" evidence="1">
    <location>
        <begin position="7"/>
        <end position="26"/>
    </location>
</feature>
<feature type="compositionally biased region" description="Low complexity" evidence="1">
    <location>
        <begin position="512"/>
        <end position="524"/>
    </location>
</feature>
<dbReference type="GeneID" id="63780639"/>
<feature type="compositionally biased region" description="Basic and acidic residues" evidence="1">
    <location>
        <begin position="117"/>
        <end position="140"/>
    </location>
</feature>
<feature type="region of interest" description="Disordered" evidence="1">
    <location>
        <begin position="1"/>
        <end position="288"/>
    </location>
</feature>
<gene>
    <name evidence="2" type="ORF">BCR38DRAFT_489702</name>
</gene>
<feature type="compositionally biased region" description="Low complexity" evidence="1">
    <location>
        <begin position="387"/>
        <end position="396"/>
    </location>
</feature>
<evidence type="ECO:0000256" key="1">
    <source>
        <dbReference type="SAM" id="MobiDB-lite"/>
    </source>
</evidence>
<organism evidence="2 3">
    <name type="scientific">Pseudomassariella vexata</name>
    <dbReference type="NCBI Taxonomy" id="1141098"/>
    <lineage>
        <taxon>Eukaryota</taxon>
        <taxon>Fungi</taxon>
        <taxon>Dikarya</taxon>
        <taxon>Ascomycota</taxon>
        <taxon>Pezizomycotina</taxon>
        <taxon>Sordariomycetes</taxon>
        <taxon>Xylariomycetidae</taxon>
        <taxon>Amphisphaeriales</taxon>
        <taxon>Pseudomassariaceae</taxon>
        <taxon>Pseudomassariella</taxon>
    </lineage>
</organism>
<feature type="compositionally biased region" description="Polar residues" evidence="1">
    <location>
        <begin position="347"/>
        <end position="359"/>
    </location>
</feature>
<reference evidence="2 3" key="1">
    <citation type="submission" date="2016-07" db="EMBL/GenBank/DDBJ databases">
        <title>Pervasive Adenine N6-methylation of Active Genes in Fungi.</title>
        <authorList>
            <consortium name="DOE Joint Genome Institute"/>
            <person name="Mondo S.J."/>
            <person name="Dannebaum R.O."/>
            <person name="Kuo R.C."/>
            <person name="Labutti K."/>
            <person name="Haridas S."/>
            <person name="Kuo A."/>
            <person name="Salamov A."/>
            <person name="Ahrendt S.R."/>
            <person name="Lipzen A."/>
            <person name="Sullivan W."/>
            <person name="Andreopoulos W.B."/>
            <person name="Clum A."/>
            <person name="Lindquist E."/>
            <person name="Daum C."/>
            <person name="Ramamoorthy G.K."/>
            <person name="Gryganskyi A."/>
            <person name="Culley D."/>
            <person name="Magnuson J.K."/>
            <person name="James T.Y."/>
            <person name="O'Malley M.A."/>
            <person name="Stajich J.E."/>
            <person name="Spatafora J.W."/>
            <person name="Visel A."/>
            <person name="Grigoriev I.V."/>
        </authorList>
    </citation>
    <scope>NUCLEOTIDE SEQUENCE [LARGE SCALE GENOMIC DNA]</scope>
    <source>
        <strain evidence="2 3">CBS 129021</strain>
    </source>
</reference>